<dbReference type="OrthoDB" id="9048100at2759"/>
<feature type="compositionally biased region" description="Pro residues" evidence="4">
    <location>
        <begin position="378"/>
        <end position="390"/>
    </location>
</feature>
<dbReference type="GeneID" id="105998006"/>
<dbReference type="STRING" id="10020.ENSDORP00000012824"/>
<dbReference type="InParanoid" id="A0A1S3GH69"/>
<dbReference type="Proteomes" id="UP000081671">
    <property type="component" value="Unplaced"/>
</dbReference>
<evidence type="ECO:0000256" key="3">
    <source>
        <dbReference type="ARBA" id="ARBA00038222"/>
    </source>
</evidence>
<dbReference type="FunCoup" id="A0A1S3GH69">
    <property type="interactions" value="52"/>
</dbReference>
<dbReference type="InterPro" id="IPR050831">
    <property type="entry name" value="CEA_cell_adhesion"/>
</dbReference>
<feature type="region of interest" description="Disordered" evidence="4">
    <location>
        <begin position="127"/>
        <end position="150"/>
    </location>
</feature>
<keyword evidence="5" id="KW-0812">Transmembrane</keyword>
<keyword evidence="5" id="KW-0472">Membrane</keyword>
<evidence type="ECO:0000313" key="7">
    <source>
        <dbReference type="Proteomes" id="UP000081671"/>
    </source>
</evidence>
<evidence type="ECO:0000256" key="2">
    <source>
        <dbReference type="ARBA" id="ARBA00023180"/>
    </source>
</evidence>
<dbReference type="PANTHER" id="PTHR44427:SF21">
    <property type="entry name" value="CEA CELL ADHESION MOLECULE 19"/>
    <property type="match status" value="1"/>
</dbReference>
<dbReference type="PANTHER" id="PTHR44427">
    <property type="entry name" value="CARCINOEMBRYONIC ANTIGEN-RELATED CELL ADHESION MOLECULE 19"/>
    <property type="match status" value="1"/>
</dbReference>
<keyword evidence="1" id="KW-0732">Signal</keyword>
<dbReference type="Gene3D" id="2.60.40.10">
    <property type="entry name" value="Immunoglobulins"/>
    <property type="match status" value="1"/>
</dbReference>
<proteinExistence type="inferred from homology"/>
<sequence length="412" mass="44053">MEASSSLPIYHWARSLGTLPGSAQVQGTQVWIAVVNEAINMTFICNPTNTMGTGQGEVTIVLRDISGWDQCSQLCSMTLPSLKTWVPGCFPQGLMLTALACLAGGAWGGRDRTVGYGQAPGSRAGFLSPLGSSHRRHDRRTGTLGVANGRHMGPLVSPQGHLANSLFLSASVLVLWLPQCSQASLSIQKIPEMPQKNQDLLLSLHGVPSTFQDVTWYLGETTDGGTRLFTYIPELLRPQRDGEAMGQRDMVGFPNGSLLLRHAQPGDSGLYQVALAVNAAWTMRAKAHVQVVEGTHTEPTTAHVPMNAGVVAAAIVGPLAVASLLIGGLAYLLVTRSWGGQSSRMPAREKPELRPSRDTGDSNVYEVMPSPVLLLTPATPPLPEPQPQPEPQHYQDLLNPDPAPYCQLAPTA</sequence>
<feature type="compositionally biased region" description="Basic and acidic residues" evidence="4">
    <location>
        <begin position="346"/>
        <end position="360"/>
    </location>
</feature>
<feature type="transmembrane region" description="Helical" evidence="5">
    <location>
        <begin position="310"/>
        <end position="334"/>
    </location>
</feature>
<protein>
    <submittedName>
        <fullName evidence="8">Carcinoembryonic antigen-related cell adhesion molecule 19</fullName>
    </submittedName>
</protein>
<name>A0A1S3GH69_DIPOR</name>
<reference evidence="8" key="1">
    <citation type="submission" date="2025-08" db="UniProtKB">
        <authorList>
            <consortium name="RefSeq"/>
        </authorList>
    </citation>
    <scope>IDENTIFICATION</scope>
    <source>
        <tissue evidence="8">Kidney</tissue>
    </source>
</reference>
<gene>
    <name evidence="8" type="primary">Ceacam19</name>
</gene>
<dbReference type="SUPFAM" id="SSF48726">
    <property type="entry name" value="Immunoglobulin"/>
    <property type="match status" value="1"/>
</dbReference>
<dbReference type="InterPro" id="IPR013783">
    <property type="entry name" value="Ig-like_fold"/>
</dbReference>
<dbReference type="AlphaFoldDB" id="A0A1S3GH69"/>
<evidence type="ECO:0000259" key="6">
    <source>
        <dbReference type="Pfam" id="PF07686"/>
    </source>
</evidence>
<dbReference type="Pfam" id="PF07686">
    <property type="entry name" value="V-set"/>
    <property type="match status" value="1"/>
</dbReference>
<evidence type="ECO:0000256" key="4">
    <source>
        <dbReference type="SAM" id="MobiDB-lite"/>
    </source>
</evidence>
<evidence type="ECO:0000256" key="5">
    <source>
        <dbReference type="SAM" id="Phobius"/>
    </source>
</evidence>
<feature type="domain" description="Immunoglobulin V-set" evidence="6">
    <location>
        <begin position="207"/>
        <end position="291"/>
    </location>
</feature>
<keyword evidence="2" id="KW-0325">Glycoprotein</keyword>
<dbReference type="KEGG" id="dord:105998006"/>
<dbReference type="InterPro" id="IPR013106">
    <property type="entry name" value="Ig_V-set"/>
</dbReference>
<feature type="region of interest" description="Disordered" evidence="4">
    <location>
        <begin position="341"/>
        <end position="412"/>
    </location>
</feature>
<dbReference type="RefSeq" id="XP_012888055.1">
    <property type="nucleotide sequence ID" value="XM_013032601.1"/>
</dbReference>
<comment type="similarity">
    <text evidence="3">Belongs to the immunoglobulin superfamily. CEA family.</text>
</comment>
<dbReference type="CTD" id="56971"/>
<keyword evidence="5" id="KW-1133">Transmembrane helix</keyword>
<keyword evidence="7" id="KW-1185">Reference proteome</keyword>
<evidence type="ECO:0000313" key="8">
    <source>
        <dbReference type="RefSeq" id="XP_012888055.1"/>
    </source>
</evidence>
<organism evidence="7 8">
    <name type="scientific">Dipodomys ordii</name>
    <name type="common">Ord's kangaroo rat</name>
    <dbReference type="NCBI Taxonomy" id="10020"/>
    <lineage>
        <taxon>Eukaryota</taxon>
        <taxon>Metazoa</taxon>
        <taxon>Chordata</taxon>
        <taxon>Craniata</taxon>
        <taxon>Vertebrata</taxon>
        <taxon>Euteleostomi</taxon>
        <taxon>Mammalia</taxon>
        <taxon>Eutheria</taxon>
        <taxon>Euarchontoglires</taxon>
        <taxon>Glires</taxon>
        <taxon>Rodentia</taxon>
        <taxon>Castorimorpha</taxon>
        <taxon>Heteromyidae</taxon>
        <taxon>Dipodomyinae</taxon>
        <taxon>Dipodomys</taxon>
    </lineage>
</organism>
<accession>A0A1S3GH69</accession>
<evidence type="ECO:0000256" key="1">
    <source>
        <dbReference type="ARBA" id="ARBA00022729"/>
    </source>
</evidence>
<dbReference type="InterPro" id="IPR036179">
    <property type="entry name" value="Ig-like_dom_sf"/>
</dbReference>